<evidence type="ECO:0000313" key="2">
    <source>
        <dbReference type="EMBL" id="KRY12680.1"/>
    </source>
</evidence>
<proteinExistence type="predicted"/>
<gene>
    <name evidence="2" type="ORF">T12_8674</name>
</gene>
<evidence type="ECO:0000313" key="3">
    <source>
        <dbReference type="Proteomes" id="UP000054783"/>
    </source>
</evidence>
<feature type="region of interest" description="Disordered" evidence="1">
    <location>
        <begin position="54"/>
        <end position="88"/>
    </location>
</feature>
<evidence type="ECO:0000256" key="1">
    <source>
        <dbReference type="SAM" id="MobiDB-lite"/>
    </source>
</evidence>
<sequence length="102" mass="11245">MSIDGRIGCYQFANVPGDLDVSLLKRLPLFLFDGSCELEMAQQRVWQLSLPAEGCGRSHSNKAVQVERPRSTSATTHHPPPPPPPCQMEEAQLALLGKKLHL</sequence>
<comment type="caution">
    <text evidence="2">The sequence shown here is derived from an EMBL/GenBank/DDBJ whole genome shotgun (WGS) entry which is preliminary data.</text>
</comment>
<organism evidence="2 3">
    <name type="scientific">Trichinella patagoniensis</name>
    <dbReference type="NCBI Taxonomy" id="990121"/>
    <lineage>
        <taxon>Eukaryota</taxon>
        <taxon>Metazoa</taxon>
        <taxon>Ecdysozoa</taxon>
        <taxon>Nematoda</taxon>
        <taxon>Enoplea</taxon>
        <taxon>Dorylaimia</taxon>
        <taxon>Trichinellida</taxon>
        <taxon>Trichinellidae</taxon>
        <taxon>Trichinella</taxon>
    </lineage>
</organism>
<protein>
    <submittedName>
        <fullName evidence="2">Uncharacterized protein</fullName>
    </submittedName>
</protein>
<reference evidence="2 3" key="1">
    <citation type="submission" date="2015-01" db="EMBL/GenBank/DDBJ databases">
        <title>Evolution of Trichinella species and genotypes.</title>
        <authorList>
            <person name="Korhonen P.K."/>
            <person name="Edoardo P."/>
            <person name="Giuseppe L.R."/>
            <person name="Gasser R.B."/>
        </authorList>
    </citation>
    <scope>NUCLEOTIDE SEQUENCE [LARGE SCALE GENOMIC DNA]</scope>
    <source>
        <strain evidence="2">ISS2496</strain>
    </source>
</reference>
<accession>A0A0V0ZJH3</accession>
<keyword evidence="3" id="KW-1185">Reference proteome</keyword>
<dbReference type="AlphaFoldDB" id="A0A0V0ZJH3"/>
<dbReference type="EMBL" id="JYDQ01000159">
    <property type="protein sequence ID" value="KRY12680.1"/>
    <property type="molecule type" value="Genomic_DNA"/>
</dbReference>
<name>A0A0V0ZJH3_9BILA</name>
<dbReference type="Proteomes" id="UP000054783">
    <property type="component" value="Unassembled WGS sequence"/>
</dbReference>